<proteinExistence type="inferred from homology"/>
<evidence type="ECO:0000256" key="10">
    <source>
        <dbReference type="PROSITE-ProRule" id="PRU00473"/>
    </source>
</evidence>
<dbReference type="PRINTS" id="PR01021">
    <property type="entry name" value="OMPADOMAIN"/>
</dbReference>
<comment type="caution">
    <text evidence="13">The sequence shown here is derived from an EMBL/GenBank/DDBJ whole genome shotgun (WGS) entry which is preliminary data.</text>
</comment>
<dbReference type="GO" id="GO:0046930">
    <property type="term" value="C:pore complex"/>
    <property type="evidence" value="ECO:0007669"/>
    <property type="project" value="UniProtKB-KW"/>
</dbReference>
<feature type="domain" description="OmpA-like" evidence="12">
    <location>
        <begin position="210"/>
        <end position="320"/>
    </location>
</feature>
<keyword evidence="6" id="KW-0406">Ion transport</keyword>
<protein>
    <submittedName>
        <fullName evidence="13">OmpA family protein</fullName>
    </submittedName>
</protein>
<comment type="similarity">
    <text evidence="2">Belongs to the outer membrane OOP (TC 1.B.6) superfamily. OmpA family.</text>
</comment>
<dbReference type="PROSITE" id="PS51123">
    <property type="entry name" value="OMPA_2"/>
    <property type="match status" value="1"/>
</dbReference>
<evidence type="ECO:0000256" key="8">
    <source>
        <dbReference type="ARBA" id="ARBA00023136"/>
    </source>
</evidence>
<evidence type="ECO:0000256" key="2">
    <source>
        <dbReference type="ARBA" id="ARBA00005710"/>
    </source>
</evidence>
<evidence type="ECO:0000256" key="4">
    <source>
        <dbReference type="ARBA" id="ARBA00022452"/>
    </source>
</evidence>
<keyword evidence="4" id="KW-1134">Transmembrane beta strand</keyword>
<dbReference type="Pfam" id="PF01389">
    <property type="entry name" value="OmpA_membrane"/>
    <property type="match status" value="1"/>
</dbReference>
<dbReference type="Proteomes" id="UP000615796">
    <property type="component" value="Unassembled WGS sequence"/>
</dbReference>
<reference evidence="13" key="1">
    <citation type="submission" date="2020-08" db="EMBL/GenBank/DDBJ databases">
        <title>Genome Sequencing and Pan-Genome Analysis of Migratory bird Vibrio Strains, Inner Mongolia.</title>
        <authorList>
            <person name="Zheng L."/>
        </authorList>
    </citation>
    <scope>NUCLEOTIDE SEQUENCE</scope>
    <source>
        <strain evidence="13">M13F</strain>
    </source>
</reference>
<evidence type="ECO:0000256" key="7">
    <source>
        <dbReference type="ARBA" id="ARBA00023114"/>
    </source>
</evidence>
<sequence>MKKNLVSLSIIAALAMTAASVNAETHSDSAIDSSGWWIGAASGVTTADAKSITGHRDKAVSPKLELGYDVNQYWGVYTGYDYVYRLGVDKLHIGSLGFKGQYELMDNLSVFGKLGASYIYSDDNSSNIKTDTFTGSAGIGLEYQLTNAISTKVGYDYYDRVQVKEGRNPHLHQIYWGMVYKFGQPATPRVVTEQIEVIQERVIEVPVQVEVAKAARTDFLLPFALGKSTLEDLSYFYLNEVVDMMRTNPALVAHLVGRTDSTGSDAINNKISAQRAQAASQYLQSQGIDAKRINVSAVADSRPLTQGSADIERSVQIILK</sequence>
<evidence type="ECO:0000256" key="6">
    <source>
        <dbReference type="ARBA" id="ARBA00023065"/>
    </source>
</evidence>
<dbReference type="InterPro" id="IPR006664">
    <property type="entry name" value="OMP_bac"/>
</dbReference>
<feature type="chain" id="PRO_5040875130" evidence="11">
    <location>
        <begin position="24"/>
        <end position="320"/>
    </location>
</feature>
<dbReference type="InterPro" id="IPR036737">
    <property type="entry name" value="OmpA-like_sf"/>
</dbReference>
<dbReference type="PANTHER" id="PTHR30329">
    <property type="entry name" value="STATOR ELEMENT OF FLAGELLAR MOTOR COMPLEX"/>
    <property type="match status" value="1"/>
</dbReference>
<dbReference type="PANTHER" id="PTHR30329:SF21">
    <property type="entry name" value="LIPOPROTEIN YIAD-RELATED"/>
    <property type="match status" value="1"/>
</dbReference>
<keyword evidence="3" id="KW-0813">Transport</keyword>
<dbReference type="Gene3D" id="3.30.1330.60">
    <property type="entry name" value="OmpA-like domain"/>
    <property type="match status" value="1"/>
</dbReference>
<evidence type="ECO:0000313" key="13">
    <source>
        <dbReference type="EMBL" id="MBC5852943.1"/>
    </source>
</evidence>
<evidence type="ECO:0000256" key="3">
    <source>
        <dbReference type="ARBA" id="ARBA00022448"/>
    </source>
</evidence>
<dbReference type="CDD" id="cd07185">
    <property type="entry name" value="OmpA_C-like"/>
    <property type="match status" value="1"/>
</dbReference>
<keyword evidence="14" id="KW-1185">Reference proteome</keyword>
<keyword evidence="7" id="KW-0626">Porin</keyword>
<gene>
    <name evidence="13" type="ORF">H8Q88_18840</name>
</gene>
<dbReference type="InterPro" id="IPR006665">
    <property type="entry name" value="OmpA-like"/>
</dbReference>
<dbReference type="RefSeq" id="WP_187027136.1">
    <property type="nucleotide sequence ID" value="NZ_JACRUP010000021.1"/>
</dbReference>
<keyword evidence="5" id="KW-0812">Transmembrane</keyword>
<evidence type="ECO:0000259" key="12">
    <source>
        <dbReference type="PROSITE" id="PS51123"/>
    </source>
</evidence>
<dbReference type="EMBL" id="JACRUP010000021">
    <property type="protein sequence ID" value="MBC5852943.1"/>
    <property type="molecule type" value="Genomic_DNA"/>
</dbReference>
<accession>A0A9X0RAT6</accession>
<dbReference type="InterPro" id="IPR000498">
    <property type="entry name" value="OmpA-like_TM_dom"/>
</dbReference>
<dbReference type="InterPro" id="IPR011250">
    <property type="entry name" value="OMP/PagP_B-barrel"/>
</dbReference>
<name>A0A9X0RAT6_VIBME</name>
<evidence type="ECO:0000256" key="1">
    <source>
        <dbReference type="ARBA" id="ARBA00004571"/>
    </source>
</evidence>
<comment type="subcellular location">
    <subcellularLocation>
        <location evidence="1">Cell outer membrane</location>
        <topology evidence="1">Multi-pass membrane protein</topology>
    </subcellularLocation>
</comment>
<evidence type="ECO:0000313" key="14">
    <source>
        <dbReference type="Proteomes" id="UP000615796"/>
    </source>
</evidence>
<organism evidence="13 14">
    <name type="scientific">Vibrio metschnikovii</name>
    <dbReference type="NCBI Taxonomy" id="28172"/>
    <lineage>
        <taxon>Bacteria</taxon>
        <taxon>Pseudomonadati</taxon>
        <taxon>Pseudomonadota</taxon>
        <taxon>Gammaproteobacteria</taxon>
        <taxon>Vibrionales</taxon>
        <taxon>Vibrionaceae</taxon>
        <taxon>Vibrio</taxon>
    </lineage>
</organism>
<evidence type="ECO:0000256" key="5">
    <source>
        <dbReference type="ARBA" id="ARBA00022692"/>
    </source>
</evidence>
<dbReference type="GO" id="GO:0006811">
    <property type="term" value="P:monoatomic ion transport"/>
    <property type="evidence" value="ECO:0007669"/>
    <property type="project" value="UniProtKB-KW"/>
</dbReference>
<keyword evidence="11" id="KW-0732">Signal</keyword>
<evidence type="ECO:0000256" key="11">
    <source>
        <dbReference type="SAM" id="SignalP"/>
    </source>
</evidence>
<evidence type="ECO:0000256" key="9">
    <source>
        <dbReference type="ARBA" id="ARBA00023237"/>
    </source>
</evidence>
<dbReference type="Gene3D" id="2.40.160.20">
    <property type="match status" value="1"/>
</dbReference>
<dbReference type="InterPro" id="IPR050330">
    <property type="entry name" value="Bact_OuterMem_StrucFunc"/>
</dbReference>
<dbReference type="AlphaFoldDB" id="A0A9X0RAT6"/>
<dbReference type="GO" id="GO:0009279">
    <property type="term" value="C:cell outer membrane"/>
    <property type="evidence" value="ECO:0007669"/>
    <property type="project" value="UniProtKB-SubCell"/>
</dbReference>
<feature type="signal peptide" evidence="11">
    <location>
        <begin position="1"/>
        <end position="23"/>
    </location>
</feature>
<dbReference type="GO" id="GO:0015288">
    <property type="term" value="F:porin activity"/>
    <property type="evidence" value="ECO:0007669"/>
    <property type="project" value="UniProtKB-KW"/>
</dbReference>
<keyword evidence="8 10" id="KW-0472">Membrane</keyword>
<keyword evidence="9" id="KW-0998">Cell outer membrane</keyword>
<dbReference type="SUPFAM" id="SSF103088">
    <property type="entry name" value="OmpA-like"/>
    <property type="match status" value="1"/>
</dbReference>
<dbReference type="Pfam" id="PF00691">
    <property type="entry name" value="OmpA"/>
    <property type="match status" value="1"/>
</dbReference>
<dbReference type="SUPFAM" id="SSF56925">
    <property type="entry name" value="OMPA-like"/>
    <property type="match status" value="1"/>
</dbReference>